<feature type="transmembrane region" description="Helical" evidence="7">
    <location>
        <begin position="90"/>
        <end position="110"/>
    </location>
</feature>
<organism evidence="10 11">
    <name type="scientific">Actinopolymorpha singaporensis</name>
    <dbReference type="NCBI Taxonomy" id="117157"/>
    <lineage>
        <taxon>Bacteria</taxon>
        <taxon>Bacillati</taxon>
        <taxon>Actinomycetota</taxon>
        <taxon>Actinomycetes</taxon>
        <taxon>Propionibacteriales</taxon>
        <taxon>Actinopolymorphaceae</taxon>
        <taxon>Actinopolymorpha</taxon>
    </lineage>
</organism>
<feature type="region of interest" description="Disordered" evidence="8">
    <location>
        <begin position="1"/>
        <end position="20"/>
    </location>
</feature>
<feature type="transmembrane region" description="Helical" evidence="7">
    <location>
        <begin position="172"/>
        <end position="197"/>
    </location>
</feature>
<evidence type="ECO:0000256" key="5">
    <source>
        <dbReference type="ARBA" id="ARBA00022989"/>
    </source>
</evidence>
<dbReference type="EMBL" id="LT629732">
    <property type="protein sequence ID" value="SDS98073.1"/>
    <property type="molecule type" value="Genomic_DNA"/>
</dbReference>
<evidence type="ECO:0000259" key="9">
    <source>
        <dbReference type="PROSITE" id="PS50928"/>
    </source>
</evidence>
<dbReference type="InterPro" id="IPR051393">
    <property type="entry name" value="ABC_transporter_permease"/>
</dbReference>
<dbReference type="OrthoDB" id="9804439at2"/>
<proteinExistence type="inferred from homology"/>
<gene>
    <name evidence="10" type="ORF">SAMN04489717_4578</name>
</gene>
<dbReference type="STRING" id="117157.SAMN04489717_4578"/>
<accession>A0A1H1WLN8</accession>
<keyword evidence="5 7" id="KW-1133">Transmembrane helix</keyword>
<keyword evidence="11" id="KW-1185">Reference proteome</keyword>
<feature type="transmembrane region" description="Helical" evidence="7">
    <location>
        <begin position="28"/>
        <end position="49"/>
    </location>
</feature>
<keyword evidence="6 7" id="KW-0472">Membrane</keyword>
<dbReference type="SUPFAM" id="SSF161098">
    <property type="entry name" value="MetI-like"/>
    <property type="match status" value="1"/>
</dbReference>
<evidence type="ECO:0000313" key="10">
    <source>
        <dbReference type="EMBL" id="SDS98073.1"/>
    </source>
</evidence>
<feature type="transmembrane region" description="Helical" evidence="7">
    <location>
        <begin position="122"/>
        <end position="147"/>
    </location>
</feature>
<protein>
    <submittedName>
        <fullName evidence="10">Carbohydrate ABC transporter membrane protein 1, CUT1 family</fullName>
    </submittedName>
</protein>
<evidence type="ECO:0000256" key="7">
    <source>
        <dbReference type="RuleBase" id="RU363032"/>
    </source>
</evidence>
<evidence type="ECO:0000256" key="8">
    <source>
        <dbReference type="SAM" id="MobiDB-lite"/>
    </source>
</evidence>
<feature type="transmembrane region" description="Helical" evidence="7">
    <location>
        <begin position="280"/>
        <end position="301"/>
    </location>
</feature>
<dbReference type="GO" id="GO:0055085">
    <property type="term" value="P:transmembrane transport"/>
    <property type="evidence" value="ECO:0007669"/>
    <property type="project" value="InterPro"/>
</dbReference>
<dbReference type="PANTHER" id="PTHR30193">
    <property type="entry name" value="ABC TRANSPORTER PERMEASE PROTEIN"/>
    <property type="match status" value="1"/>
</dbReference>
<keyword evidence="4 7" id="KW-0812">Transmembrane</keyword>
<evidence type="ECO:0000256" key="6">
    <source>
        <dbReference type="ARBA" id="ARBA00023136"/>
    </source>
</evidence>
<evidence type="ECO:0000256" key="1">
    <source>
        <dbReference type="ARBA" id="ARBA00004651"/>
    </source>
</evidence>
<dbReference type="PANTHER" id="PTHR30193:SF41">
    <property type="entry name" value="DIACETYLCHITOBIOSE UPTAKE SYSTEM PERMEASE PROTEIN NGCF"/>
    <property type="match status" value="1"/>
</dbReference>
<comment type="subcellular location">
    <subcellularLocation>
        <location evidence="1 7">Cell membrane</location>
        <topology evidence="1 7">Multi-pass membrane protein</topology>
    </subcellularLocation>
</comment>
<dbReference type="InterPro" id="IPR000515">
    <property type="entry name" value="MetI-like"/>
</dbReference>
<feature type="domain" description="ABC transmembrane type-1" evidence="9">
    <location>
        <begin position="86"/>
        <end position="301"/>
    </location>
</feature>
<keyword evidence="2 7" id="KW-0813">Transport</keyword>
<dbReference type="CDD" id="cd06261">
    <property type="entry name" value="TM_PBP2"/>
    <property type="match status" value="1"/>
</dbReference>
<dbReference type="AlphaFoldDB" id="A0A1H1WLN8"/>
<evidence type="ECO:0000256" key="3">
    <source>
        <dbReference type="ARBA" id="ARBA00022475"/>
    </source>
</evidence>
<dbReference type="Gene3D" id="1.10.3720.10">
    <property type="entry name" value="MetI-like"/>
    <property type="match status" value="1"/>
</dbReference>
<evidence type="ECO:0000256" key="2">
    <source>
        <dbReference type="ARBA" id="ARBA00022448"/>
    </source>
</evidence>
<dbReference type="InterPro" id="IPR035906">
    <property type="entry name" value="MetI-like_sf"/>
</dbReference>
<dbReference type="GO" id="GO:0005886">
    <property type="term" value="C:plasma membrane"/>
    <property type="evidence" value="ECO:0007669"/>
    <property type="project" value="UniProtKB-SubCell"/>
</dbReference>
<dbReference type="Pfam" id="PF00528">
    <property type="entry name" value="BPD_transp_1"/>
    <property type="match status" value="1"/>
</dbReference>
<reference evidence="10 11" key="1">
    <citation type="submission" date="2016-10" db="EMBL/GenBank/DDBJ databases">
        <authorList>
            <person name="de Groot N.N."/>
        </authorList>
    </citation>
    <scope>NUCLEOTIDE SEQUENCE [LARGE SCALE GENOMIC DNA]</scope>
    <source>
        <strain evidence="10 11">DSM 22024</strain>
    </source>
</reference>
<comment type="similarity">
    <text evidence="7">Belongs to the binding-protein-dependent transport system permease family.</text>
</comment>
<dbReference type="PROSITE" id="PS50928">
    <property type="entry name" value="ABC_TM1"/>
    <property type="match status" value="1"/>
</dbReference>
<keyword evidence="3" id="KW-1003">Cell membrane</keyword>
<sequence length="310" mass="33467">MTTTTAVGARNDAPTAKKKKSRDRSERAAYLYLIPAYVVFGFFLLYPLLHGVWISLYDWDGLTPATWVGIGNYTDALSDPMLRKAFTHSAVLIVFYAVIPILLALLLTGVMTHATKLKRLSFFRVVIFLPQVVASVVVATTWTAIYAPDGVLNKALSLVGLEAVTRPWLGDFAWALPAVGLIGTWVEIGLCLVLFLAGVSQIEPELYEAARLDGAGAVREFFAVTLPGLRPQIAVAMTLTVVAGLKSFDLIFVATRGGPGTSTTVPGFEVYHRAFDLNQVGSACAVGILLTVVILIVTTLIQRIDPGERA</sequence>
<evidence type="ECO:0000256" key="4">
    <source>
        <dbReference type="ARBA" id="ARBA00022692"/>
    </source>
</evidence>
<name>A0A1H1WLN8_9ACTN</name>
<dbReference type="RefSeq" id="WP_092658060.1">
    <property type="nucleotide sequence ID" value="NZ_LT629732.1"/>
</dbReference>
<dbReference type="Proteomes" id="UP000198983">
    <property type="component" value="Chromosome I"/>
</dbReference>
<evidence type="ECO:0000313" key="11">
    <source>
        <dbReference type="Proteomes" id="UP000198983"/>
    </source>
</evidence>